<evidence type="ECO:0008006" key="3">
    <source>
        <dbReference type="Google" id="ProtNLM"/>
    </source>
</evidence>
<proteinExistence type="predicted"/>
<dbReference type="Gene3D" id="3.40.30.10">
    <property type="entry name" value="Glutaredoxin"/>
    <property type="match status" value="1"/>
</dbReference>
<reference evidence="2" key="1">
    <citation type="journal article" date="2019" name="Gigascience">
        <title>De novo genome assembly of the endangered Acer yangbiense, a plant species with extremely small populations endemic to Yunnan Province, China.</title>
        <authorList>
            <person name="Yang J."/>
            <person name="Wariss H.M."/>
            <person name="Tao L."/>
            <person name="Zhang R."/>
            <person name="Yun Q."/>
            <person name="Hollingsworth P."/>
            <person name="Dao Z."/>
            <person name="Luo G."/>
            <person name="Guo H."/>
            <person name="Ma Y."/>
            <person name="Sun W."/>
        </authorList>
    </citation>
    <scope>NUCLEOTIDE SEQUENCE [LARGE SCALE GENOMIC DNA]</scope>
    <source>
        <strain evidence="2">cv. Malutang</strain>
    </source>
</reference>
<organism evidence="1 2">
    <name type="scientific">Acer yangbiense</name>
    <dbReference type="NCBI Taxonomy" id="1000413"/>
    <lineage>
        <taxon>Eukaryota</taxon>
        <taxon>Viridiplantae</taxon>
        <taxon>Streptophyta</taxon>
        <taxon>Embryophyta</taxon>
        <taxon>Tracheophyta</taxon>
        <taxon>Spermatophyta</taxon>
        <taxon>Magnoliopsida</taxon>
        <taxon>eudicotyledons</taxon>
        <taxon>Gunneridae</taxon>
        <taxon>Pentapetalae</taxon>
        <taxon>rosids</taxon>
        <taxon>malvids</taxon>
        <taxon>Sapindales</taxon>
        <taxon>Sapindaceae</taxon>
        <taxon>Hippocastanoideae</taxon>
        <taxon>Acereae</taxon>
        <taxon>Acer</taxon>
    </lineage>
</organism>
<evidence type="ECO:0000313" key="1">
    <source>
        <dbReference type="EMBL" id="TXG49545.1"/>
    </source>
</evidence>
<dbReference type="Proteomes" id="UP000323000">
    <property type="component" value="Chromosome 12"/>
</dbReference>
<dbReference type="EMBL" id="VAHF01000012">
    <property type="protein sequence ID" value="TXG49545.1"/>
    <property type="molecule type" value="Genomic_DNA"/>
</dbReference>
<evidence type="ECO:0000313" key="2">
    <source>
        <dbReference type="Proteomes" id="UP000323000"/>
    </source>
</evidence>
<protein>
    <recommendedName>
        <fullName evidence="3">Thioredoxin domain-containing protein</fullName>
    </recommendedName>
</protein>
<dbReference type="AlphaFoldDB" id="A0A5C7GYI4"/>
<dbReference type="InterPro" id="IPR036249">
    <property type="entry name" value="Thioredoxin-like_sf"/>
</dbReference>
<accession>A0A5C7GYI4</accession>
<comment type="caution">
    <text evidence="1">The sequence shown here is derived from an EMBL/GenBank/DDBJ whole genome shotgun (WGS) entry which is preliminary data.</text>
</comment>
<name>A0A5C7GYI4_9ROSI</name>
<keyword evidence="2" id="KW-1185">Reference proteome</keyword>
<sequence>MLFSLSSLSEFGSTIRKTLLLLFISILLFTLNCFTFAQSMENPEPADQSSTTTNLLRSLPMSEATWLLIDDENVVAMTEKKYYTDYMDKKRGVVMLLFYGSNCHTSRKPEPEYTTSAMAKMLKEEVVLGLADVYESARGFFIRHYPTMCSILTGHLTYLKNFEQLSLAILIPTQAQGLRWTLRALADYVRVYVHLSLQKLFDVHV</sequence>
<gene>
    <name evidence="1" type="ORF">EZV62_025420</name>
</gene>
<dbReference type="SUPFAM" id="SSF52833">
    <property type="entry name" value="Thioredoxin-like"/>
    <property type="match status" value="1"/>
</dbReference>